<feature type="region of interest" description="Disordered" evidence="1">
    <location>
        <begin position="962"/>
        <end position="993"/>
    </location>
</feature>
<feature type="compositionally biased region" description="Polar residues" evidence="1">
    <location>
        <begin position="1268"/>
        <end position="1286"/>
    </location>
</feature>
<feature type="compositionally biased region" description="Polar residues" evidence="1">
    <location>
        <begin position="1052"/>
        <end position="1070"/>
    </location>
</feature>
<evidence type="ECO:0008006" key="4">
    <source>
        <dbReference type="Google" id="ProtNLM"/>
    </source>
</evidence>
<feature type="region of interest" description="Disordered" evidence="1">
    <location>
        <begin position="1268"/>
        <end position="1371"/>
    </location>
</feature>
<feature type="region of interest" description="Disordered" evidence="1">
    <location>
        <begin position="1048"/>
        <end position="1091"/>
    </location>
</feature>
<feature type="region of interest" description="Disordered" evidence="1">
    <location>
        <begin position="2198"/>
        <end position="2236"/>
    </location>
</feature>
<feature type="region of interest" description="Disordered" evidence="1">
    <location>
        <begin position="66"/>
        <end position="86"/>
    </location>
</feature>
<feature type="region of interest" description="Disordered" evidence="1">
    <location>
        <begin position="1448"/>
        <end position="1476"/>
    </location>
</feature>
<dbReference type="EMBL" id="JAAAJB010000142">
    <property type="protein sequence ID" value="KAG0264285.1"/>
    <property type="molecule type" value="Genomic_DNA"/>
</dbReference>
<feature type="compositionally biased region" description="Low complexity" evidence="1">
    <location>
        <begin position="2013"/>
        <end position="2022"/>
    </location>
</feature>
<feature type="compositionally biased region" description="Polar residues" evidence="1">
    <location>
        <begin position="409"/>
        <end position="420"/>
    </location>
</feature>
<feature type="compositionally biased region" description="Low complexity" evidence="1">
    <location>
        <begin position="274"/>
        <end position="288"/>
    </location>
</feature>
<feature type="compositionally biased region" description="Polar residues" evidence="1">
    <location>
        <begin position="1962"/>
        <end position="1976"/>
    </location>
</feature>
<feature type="region of interest" description="Disordered" evidence="1">
    <location>
        <begin position="1756"/>
        <end position="1877"/>
    </location>
</feature>
<feature type="compositionally biased region" description="Basic and acidic residues" evidence="1">
    <location>
        <begin position="2024"/>
        <end position="2041"/>
    </location>
</feature>
<gene>
    <name evidence="2" type="ORF">DFQ27_001297</name>
</gene>
<feature type="compositionally biased region" description="Polar residues" evidence="1">
    <location>
        <begin position="1756"/>
        <end position="1766"/>
    </location>
</feature>
<feature type="region of interest" description="Disordered" evidence="1">
    <location>
        <begin position="172"/>
        <end position="217"/>
    </location>
</feature>
<evidence type="ECO:0000313" key="2">
    <source>
        <dbReference type="EMBL" id="KAG0264285.1"/>
    </source>
</evidence>
<feature type="compositionally biased region" description="Polar residues" evidence="1">
    <location>
        <begin position="2198"/>
        <end position="2207"/>
    </location>
</feature>
<feature type="compositionally biased region" description="Low complexity" evidence="1">
    <location>
        <begin position="892"/>
        <end position="915"/>
    </location>
</feature>
<organism evidence="2 3">
    <name type="scientific">Actinomortierella ambigua</name>
    <dbReference type="NCBI Taxonomy" id="1343610"/>
    <lineage>
        <taxon>Eukaryota</taxon>
        <taxon>Fungi</taxon>
        <taxon>Fungi incertae sedis</taxon>
        <taxon>Mucoromycota</taxon>
        <taxon>Mortierellomycotina</taxon>
        <taxon>Mortierellomycetes</taxon>
        <taxon>Mortierellales</taxon>
        <taxon>Mortierellaceae</taxon>
        <taxon>Actinomortierella</taxon>
    </lineage>
</organism>
<feature type="compositionally biased region" description="Low complexity" evidence="1">
    <location>
        <begin position="243"/>
        <end position="254"/>
    </location>
</feature>
<accession>A0A9P6QBQ3</accession>
<feature type="region of interest" description="Disordered" evidence="1">
    <location>
        <begin position="2067"/>
        <end position="2086"/>
    </location>
</feature>
<evidence type="ECO:0000256" key="1">
    <source>
        <dbReference type="SAM" id="MobiDB-lite"/>
    </source>
</evidence>
<feature type="compositionally biased region" description="Polar residues" evidence="1">
    <location>
        <begin position="1773"/>
        <end position="1782"/>
    </location>
</feature>
<evidence type="ECO:0000313" key="3">
    <source>
        <dbReference type="Proteomes" id="UP000807716"/>
    </source>
</evidence>
<dbReference type="Proteomes" id="UP000807716">
    <property type="component" value="Unassembled WGS sequence"/>
</dbReference>
<comment type="caution">
    <text evidence="2">The sequence shown here is derived from an EMBL/GenBank/DDBJ whole genome shotgun (WGS) entry which is preliminary data.</text>
</comment>
<feature type="compositionally biased region" description="Pro residues" evidence="1">
    <location>
        <begin position="1303"/>
        <end position="1314"/>
    </location>
</feature>
<feature type="compositionally biased region" description="Acidic residues" evidence="1">
    <location>
        <begin position="172"/>
        <end position="187"/>
    </location>
</feature>
<keyword evidence="3" id="KW-1185">Reference proteome</keyword>
<name>A0A9P6QBQ3_9FUNG</name>
<feature type="compositionally biased region" description="Polar residues" evidence="1">
    <location>
        <begin position="188"/>
        <end position="217"/>
    </location>
</feature>
<feature type="region of interest" description="Disordered" evidence="1">
    <location>
        <begin position="2129"/>
        <end position="2172"/>
    </location>
</feature>
<feature type="compositionally biased region" description="Low complexity" evidence="1">
    <location>
        <begin position="1343"/>
        <end position="1363"/>
    </location>
</feature>
<feature type="compositionally biased region" description="Polar residues" evidence="1">
    <location>
        <begin position="66"/>
        <end position="83"/>
    </location>
</feature>
<feature type="region of interest" description="Disordered" evidence="1">
    <location>
        <begin position="381"/>
        <end position="420"/>
    </location>
</feature>
<protein>
    <recommendedName>
        <fullName evidence="4">PH domain-containing protein</fullName>
    </recommendedName>
</protein>
<feature type="compositionally biased region" description="Basic and acidic residues" evidence="1">
    <location>
        <begin position="2211"/>
        <end position="2225"/>
    </location>
</feature>
<dbReference type="OrthoDB" id="2448857at2759"/>
<feature type="compositionally biased region" description="Basic and acidic residues" evidence="1">
    <location>
        <begin position="1327"/>
        <end position="1340"/>
    </location>
</feature>
<feature type="compositionally biased region" description="Low complexity" evidence="1">
    <location>
        <begin position="962"/>
        <end position="972"/>
    </location>
</feature>
<reference evidence="2" key="1">
    <citation type="journal article" date="2020" name="Fungal Divers.">
        <title>Resolving the Mortierellaceae phylogeny through synthesis of multi-gene phylogenetics and phylogenomics.</title>
        <authorList>
            <person name="Vandepol N."/>
            <person name="Liber J."/>
            <person name="Desiro A."/>
            <person name="Na H."/>
            <person name="Kennedy M."/>
            <person name="Barry K."/>
            <person name="Grigoriev I.V."/>
            <person name="Miller A.N."/>
            <person name="O'Donnell K."/>
            <person name="Stajich J.E."/>
            <person name="Bonito G."/>
        </authorList>
    </citation>
    <scope>NUCLEOTIDE SEQUENCE</scope>
    <source>
        <strain evidence="2">BC1065</strain>
    </source>
</reference>
<feature type="compositionally biased region" description="Low complexity" evidence="1">
    <location>
        <begin position="1868"/>
        <end position="1877"/>
    </location>
</feature>
<feature type="compositionally biased region" description="Low complexity" evidence="1">
    <location>
        <begin position="1315"/>
        <end position="1326"/>
    </location>
</feature>
<feature type="region of interest" description="Disordered" evidence="1">
    <location>
        <begin position="892"/>
        <end position="920"/>
    </location>
</feature>
<feature type="compositionally biased region" description="Polar residues" evidence="1">
    <location>
        <begin position="980"/>
        <end position="993"/>
    </location>
</feature>
<feature type="region of interest" description="Disordered" evidence="1">
    <location>
        <begin position="230"/>
        <end position="327"/>
    </location>
</feature>
<feature type="compositionally biased region" description="Basic and acidic residues" evidence="1">
    <location>
        <begin position="299"/>
        <end position="327"/>
    </location>
</feature>
<feature type="compositionally biased region" description="Polar residues" evidence="1">
    <location>
        <begin position="1459"/>
        <end position="1472"/>
    </location>
</feature>
<feature type="compositionally biased region" description="Polar residues" evidence="1">
    <location>
        <begin position="289"/>
        <end position="298"/>
    </location>
</feature>
<feature type="compositionally biased region" description="Low complexity" evidence="1">
    <location>
        <begin position="1984"/>
        <end position="2003"/>
    </location>
</feature>
<sequence>MLPVAHNDLDTIPIRVRYVAKDLWIQVDIARNVSVQTARDIVLSRCQLTLAPSSAPLSTTDTIVPDSQQVDAHLTPTPSSARNSRLEQCRHDRPCGSGVCTSHSHANKVNAAYDELEGSALNNPSRAARRITRSLKSDLADRAFDEISVDDSDDDHKRLWSAEGEVEVIEVEREDQDDCPTDQDDDLSTGTHAQQAQPLRPASPTQQPSDMPLSQPTSKELFDAAGDISWHQQHGQLKKKRSLMSSSKALLSKSPIHPPDSSRRMSDQPPQPQPASRSSSAPNSTTTSMINQEPPSTFQKDKRGDTQHRDRDRDNFHVRSHPADEDEAVMRAEELMARLDMFSESINAFGGVSSDFDYARSITQSNHLCELGLNDLGLPQDFQTPPRSKPKRVQSHSSGIVTGADTDSMHSAKTQVNSSSTTNYGLSVAHLAHGWTPWRDRNAGKVPTREHPDIGAWTESAVGDIAKQKGGNGDSAAPTNESSWKSAFGLFWVSAGHWLDESRQVSSYTIQPYELFELQLRNDYIQLPPPGSDLTYSDHYAEGILFKLSKKSRPDQVKKTIIMPKPLTITTRGLPQVSRNLFKFNSPSADSMSATMIALDVSPDPNMKLCFRGSSENDINHWQRIFHSLNEPTSGSLADRASEMSGHAYSAGDEGDISGLHPSSSSVLRGVGSFPYKRQRHHTAQSAVSMASTMPSINPVLILNAAAALSNFNTGSTGNTPGQADGNIEHHVRNLSLSNSSKLGQYPALHHHSAAPFRPLAPPTQMPVGHRHAGPLAITSLAAKDDVRRRASTEPSKYKLLNGARGQLKTLRGGPLIAETSDVGNVSNISEVPFRLTSPPGRRRKPVLGTEYLDSASEALLANSSARSSMAPLYSGYIWLYIPNANDDSFSNNSSSGNSNSGSNSNSNASSRSPSPTVDGIESEISLSQTSHHTSTDELSSSEGYIANVTTDNTAAVASVVSTGSLRPSTSTTPPPSNSADNGSSGSTSRAGNISMSKATGRYVKCFAAINEHGQLQWVEVKKQNELAVSAKTTLGVSSRPSYGIPLRSDVTESLSDSNSSLPQQHQQPFSGPVEAKSGVGGSRDVASTSSKDKSRMVQVCMAQKLRLFFFCIVISPASMSRVMMERTATITTASTKQAIPSPLSNVVEAVALQPSAKTRQRLSATFAAVTAAAAAAAAAEEANIVAGSSYALPPLPHRPTCHTSLGGGGVHIDAKAQDQEPGMKKSVSPPLVEMIASDANGGTVSYDPSPRHIQSLTDIEAISVKQGVSTTSENMRPSATGTETSGEAVPKMDLQSLKKQPQPRPRPETPPPLATVAAVAAANARAAEENKRGSTRQESDTSLPSSRPVLSSPVSLPNLPSSTYSPPVQRSSISKAGISMISTSPESCWASSPDGSLSSVAASPVSPVMARAQSLQKAFRMMQQHQHHHQHQHETSPDTIIQSEKPKEMEAGAPSMKDSIQTSTRQCSPIDTPNLPCADTDIATATAAVPQDEPIRSAYESCPFLEFNPPGSMSSIEISGGDEKDGGYLTLRGYTETEEEWRALQMALERFVHGPTKDLKYALPPMDTLIPSYHSPPLPEVRLSEKAQNFLNAKPVSGGGMPASMARDQINHHHRHYYSPHARSGFSDNWCFKERNPKVILRVVNECFGRWIGYWKAWGIESISVDEPIRHTSLLLSGTTSEAAVDRAAAIPQQPAPALPTASQNHYHAQTPLTVTATVYPLNDLPDLDVNLPVQHLHLSQQVSHREEFALQSSYEMDHSPSSGQGKHPGSNHYNHNNHNPMLQGYPMNPRNRSRDQLSLSMGAASLHQGSRTRPRLNAQRSADELGKSNAARLPAPRPTLGPIGGHSSLMSGHAVGSGAPVGGSSGSTTPHINTTMTNTTILSTVSSPTKKREKRLSGTGLGLWLGSHAADMIGLKSSKRHQQHQQSEQDAVVKDDSVASPTIQRRSNGDARLGPIVASPATTTVDSKVATTGPSSLKKSESSSTTITALTTSSTKSQNVGTKGGGGSGGAESTVATSTGDHGTRSGREVPSDRPHFQDGVEGAMEPVLSSQVVAEDETICVPSRTSGFTDPAHGTSVSPLRAESGPSWYHHAHPQTCNDGQHQHSGKVFGSARSRTTTAEGGLVAQHPQQFTPSPPVVKGSGVYSVRPNKNGSNLPPHDHGELHHSPPQVWPANIYHVGHRQKMASPLMQGHATFTSSNQTATGSARGAEDDIRLPDRDRSSSSKKQSSVMGASKAAVNGVLGIFRKSVG</sequence>
<proteinExistence type="predicted"/>
<feature type="region of interest" description="Disordered" evidence="1">
    <location>
        <begin position="1918"/>
        <end position="2041"/>
    </location>
</feature>